<accession>A0A840SAV6</accession>
<gene>
    <name evidence="1" type="ORF">HNP77_001226</name>
</gene>
<evidence type="ECO:0000313" key="2">
    <source>
        <dbReference type="Proteomes" id="UP000578697"/>
    </source>
</evidence>
<comment type="caution">
    <text evidence="1">The sequence shown here is derived from an EMBL/GenBank/DDBJ whole genome shotgun (WGS) entry which is preliminary data.</text>
</comment>
<dbReference type="RefSeq" id="WP_184652296.1">
    <property type="nucleotide sequence ID" value="NZ_JACHFR010000002.1"/>
</dbReference>
<sequence length="264" mass="30843">MNKKQWEVFEYFRNEYKKNCIEWSKLAGELRPLQIEAAQKDTPPYPLETSVVYNTQYDEITPDDRISLIVVGDNPGKEEQLLINNKYLVGQSGRIAEGFFRRNPEFKIDFRKNVVITNKTPVHTAKTTHLKFLKKNGSKEIADLLLVSQCKMAELTAGLHKGLLENRDNSDEINVSLWLVGYSELKEKGIFLDYKQVLKDAYIDLDKKSMIKEWSEVYVYQHFSMNRFLIDLKDSCGKTNVSFEELQRCLKELGWKHRKEIFGC</sequence>
<dbReference type="Proteomes" id="UP000578697">
    <property type="component" value="Unassembled WGS sequence"/>
</dbReference>
<proteinExistence type="predicted"/>
<reference evidence="1 2" key="1">
    <citation type="submission" date="2020-08" db="EMBL/GenBank/DDBJ databases">
        <title>Genomic Encyclopedia of Type Strains, Phase IV (KMG-IV): sequencing the most valuable type-strain genomes for metagenomic binning, comparative biology and taxonomic classification.</title>
        <authorList>
            <person name="Goeker M."/>
        </authorList>
    </citation>
    <scope>NUCLEOTIDE SEQUENCE [LARGE SCALE GENOMIC DNA]</scope>
    <source>
        <strain evidence="1 2">DSM 103679</strain>
    </source>
</reference>
<protein>
    <submittedName>
        <fullName evidence="1">Uncharacterized protein</fullName>
    </submittedName>
</protein>
<name>A0A840SAV6_9SPIR</name>
<evidence type="ECO:0000313" key="1">
    <source>
        <dbReference type="EMBL" id="MBB5218857.1"/>
    </source>
</evidence>
<keyword evidence="2" id="KW-1185">Reference proteome</keyword>
<dbReference type="AlphaFoldDB" id="A0A840SAV6"/>
<organism evidence="1 2">
    <name type="scientific">Treponema rectale</name>
    <dbReference type="NCBI Taxonomy" id="744512"/>
    <lineage>
        <taxon>Bacteria</taxon>
        <taxon>Pseudomonadati</taxon>
        <taxon>Spirochaetota</taxon>
        <taxon>Spirochaetia</taxon>
        <taxon>Spirochaetales</taxon>
        <taxon>Treponemataceae</taxon>
        <taxon>Treponema</taxon>
    </lineage>
</organism>
<dbReference type="EMBL" id="JACHFR010000002">
    <property type="protein sequence ID" value="MBB5218857.1"/>
    <property type="molecule type" value="Genomic_DNA"/>
</dbReference>